<dbReference type="AlphaFoldDB" id="A0A914R912"/>
<accession>A0A914R912</accession>
<dbReference type="InterPro" id="IPR051484">
    <property type="entry name" value="Tensin_PTEN_phosphatase"/>
</dbReference>
<sequence length="107" mass="12021">LQVSSQGVTVTDNTRRLFFRRHYPVQSVTFAGIDPADRRSCSICRWDNSCISEGLTSYVKSARMFAFVARKIGSRTDNACHVFAELEPEQPASAVVNFITKVMMGRK</sequence>
<evidence type="ECO:0000313" key="2">
    <source>
        <dbReference type="Proteomes" id="UP000887564"/>
    </source>
</evidence>
<dbReference type="PANTHER" id="PTHR45734:SF10">
    <property type="entry name" value="BLISTERY, ISOFORM A"/>
    <property type="match status" value="1"/>
</dbReference>
<dbReference type="Pfam" id="PF08416">
    <property type="entry name" value="PTB"/>
    <property type="match status" value="1"/>
</dbReference>
<reference evidence="3" key="1">
    <citation type="submission" date="2022-11" db="UniProtKB">
        <authorList>
            <consortium name="WormBaseParasite"/>
        </authorList>
    </citation>
    <scope>IDENTIFICATION</scope>
</reference>
<dbReference type="InterPro" id="IPR013625">
    <property type="entry name" value="PTB"/>
</dbReference>
<dbReference type="InterPro" id="IPR033929">
    <property type="entry name" value="Tensin_PTB"/>
</dbReference>
<dbReference type="InterPro" id="IPR011993">
    <property type="entry name" value="PH-like_dom_sf"/>
</dbReference>
<organism evidence="2 3">
    <name type="scientific">Parascaris equorum</name>
    <name type="common">Equine roundworm</name>
    <dbReference type="NCBI Taxonomy" id="6256"/>
    <lineage>
        <taxon>Eukaryota</taxon>
        <taxon>Metazoa</taxon>
        <taxon>Ecdysozoa</taxon>
        <taxon>Nematoda</taxon>
        <taxon>Chromadorea</taxon>
        <taxon>Rhabditida</taxon>
        <taxon>Spirurina</taxon>
        <taxon>Ascaridomorpha</taxon>
        <taxon>Ascaridoidea</taxon>
        <taxon>Ascarididae</taxon>
        <taxon>Parascaris</taxon>
    </lineage>
</organism>
<keyword evidence="2" id="KW-1185">Reference proteome</keyword>
<dbReference type="SUPFAM" id="SSF50729">
    <property type="entry name" value="PH domain-like"/>
    <property type="match status" value="1"/>
</dbReference>
<dbReference type="CDD" id="cd01213">
    <property type="entry name" value="PTB_tensin"/>
    <property type="match status" value="1"/>
</dbReference>
<dbReference type="Gene3D" id="2.30.29.30">
    <property type="entry name" value="Pleckstrin-homology domain (PH domain)/Phosphotyrosine-binding domain (PTB)"/>
    <property type="match status" value="1"/>
</dbReference>
<evidence type="ECO:0000313" key="3">
    <source>
        <dbReference type="WBParaSite" id="PEQ_0000295101-mRNA-1"/>
    </source>
</evidence>
<dbReference type="Proteomes" id="UP000887564">
    <property type="component" value="Unplaced"/>
</dbReference>
<feature type="domain" description="PTB" evidence="1">
    <location>
        <begin position="1"/>
        <end position="106"/>
    </location>
</feature>
<name>A0A914R912_PAREQ</name>
<protein>
    <submittedName>
        <fullName evidence="3">PTB domain-containing protein</fullName>
    </submittedName>
</protein>
<dbReference type="PANTHER" id="PTHR45734">
    <property type="entry name" value="TENSIN"/>
    <property type="match status" value="1"/>
</dbReference>
<evidence type="ECO:0000259" key="1">
    <source>
        <dbReference type="Pfam" id="PF08416"/>
    </source>
</evidence>
<dbReference type="GO" id="GO:0005925">
    <property type="term" value="C:focal adhesion"/>
    <property type="evidence" value="ECO:0007669"/>
    <property type="project" value="TreeGrafter"/>
</dbReference>
<proteinExistence type="predicted"/>
<dbReference type="WBParaSite" id="PEQ_0000295101-mRNA-1">
    <property type="protein sequence ID" value="PEQ_0000295101-mRNA-1"/>
    <property type="gene ID" value="PEQ_0000295101"/>
</dbReference>